<evidence type="ECO:0000313" key="8">
    <source>
        <dbReference type="Proteomes" id="UP001246576"/>
    </source>
</evidence>
<dbReference type="Gene3D" id="4.10.220.110">
    <property type="match status" value="1"/>
</dbReference>
<sequence>MPSPSPNDSPRSQARITQHRRLLQLDSTLGPDVLLPQRLIATERLNDGYEVTLDLLSTHTGIALEQLIAQPVTLWIRQHDGDTLPWHGYVHTAKRLGSDGEIDFCQLTFSPWLHFLRFRKDARIWQDKRTEDILADVFNNHPQARGHYRFVLERTYVPRSYCTQYETDWHFVQRLMEEEGWFAHHEQREDGSGHVLVITDNTWNLPGPPQQGIAFHGAGPRDELDKILHWSASRTLSSKTWRGRTDDYKSPRMQKEAEEQVMPEYGHLPAQLEMYEYTGAYSFRLQEQGNRQADLQVEQWESSMQRYAAVSGVRNLACGRWFRLEDHPRHRTEPDGERQFVILAIDWFIENNLPLSHQALDFPGSLSTALAAFKEYIRRERQVDETDNEHTGHCFNRFEVQRRKLPFRAARTHARPVMLPQTAIVVGPASEEVYTDHLDRIKVQFRWDRINPGSEAASCWVRVSYPNAGQSWGAIQVPRIGQEVIVSFLNGDPDRPVVTGRLFNGEQRPQWHTNGRLSGMKSKEFGGTGFNQMVMDDTPEQNRIHLYSTHTHAQLNLGYMVSQTGNERGGFFGSGFALSTDAYGAIVTHKGLYISTYGRPGAQGTQLDASEASGQLKAGASLSRTLSETAAKAGAEPLAGHESLRDFADATQADYEDPSQAQANRFKQAILLAASPDGIGLTTPKGVHTHAGAEITLSSGTDTSIAAGKSLLASVEHARHHPRAVYNAACKKIPEFHPSNTARRATRSSAPVAPNHSRQGNQAMIKMFSRHARTLALTAGFVGMLGLAACGKQEDKSAATPAPQAAAARVYVVGVESAYAPFSSENEQKDVVGFDIDVMKALAKKIGIEVKFVPTPFEGFFNFLAQGDRDLLISAITITDERKKSVAFSEPYFVATQTIALPAADTKVSKMDDLKPLTVGTQSATSGDELVQQVLGKNSAKIKRFDSTPLALKELESGGVDAVVADEPVVKNYIANNPNSKLRIVTDPSFPKEDYGIAVRKDDPELLAKINKGLADMKADGSFAAISAQYFGK</sequence>
<protein>
    <submittedName>
        <fullName evidence="7">Type VI secretion system tip protein TssI/VgrG</fullName>
    </submittedName>
</protein>
<dbReference type="InterPro" id="IPR001638">
    <property type="entry name" value="Solute-binding_3/MltF_N"/>
</dbReference>
<dbReference type="InterPro" id="IPR018313">
    <property type="entry name" value="SBP_3_CS"/>
</dbReference>
<evidence type="ECO:0000256" key="4">
    <source>
        <dbReference type="ARBA" id="ARBA00022729"/>
    </source>
</evidence>
<keyword evidence="8" id="KW-1185">Reference proteome</keyword>
<dbReference type="SMART" id="SM00062">
    <property type="entry name" value="PBPb"/>
    <property type="match status" value="1"/>
</dbReference>
<dbReference type="EMBL" id="JAVLSJ010000013">
    <property type="protein sequence ID" value="MDR9850913.1"/>
    <property type="molecule type" value="Genomic_DNA"/>
</dbReference>
<feature type="domain" description="Ionotropic glutamate receptor C-terminal" evidence="6">
    <location>
        <begin position="810"/>
        <end position="1033"/>
    </location>
</feature>
<dbReference type="Gene3D" id="2.40.50.230">
    <property type="entry name" value="Gp5 N-terminal domain"/>
    <property type="match status" value="1"/>
</dbReference>
<dbReference type="SMART" id="SM00079">
    <property type="entry name" value="PBPe"/>
    <property type="match status" value="1"/>
</dbReference>
<dbReference type="NCBIfam" id="TIGR01646">
    <property type="entry name" value="vgr_GE"/>
    <property type="match status" value="1"/>
</dbReference>
<evidence type="ECO:0000256" key="3">
    <source>
        <dbReference type="ARBA" id="ARBA00010333"/>
    </source>
</evidence>
<accession>A0ABU2ET22</accession>
<evidence type="ECO:0000259" key="6">
    <source>
        <dbReference type="SMART" id="SM00079"/>
    </source>
</evidence>
<dbReference type="InterPro" id="IPR006533">
    <property type="entry name" value="T6SS_Vgr_RhsGE"/>
</dbReference>
<name>A0ABU2ET22_9BURK</name>
<dbReference type="Pfam" id="PF10106">
    <property type="entry name" value="DUF2345"/>
    <property type="match status" value="1"/>
</dbReference>
<dbReference type="InterPro" id="IPR006531">
    <property type="entry name" value="Gp5/Vgr_OB"/>
</dbReference>
<keyword evidence="4" id="KW-0732">Signal</keyword>
<evidence type="ECO:0000256" key="2">
    <source>
        <dbReference type="ARBA" id="ARBA00005558"/>
    </source>
</evidence>
<evidence type="ECO:0000259" key="5">
    <source>
        <dbReference type="SMART" id="SM00062"/>
    </source>
</evidence>
<dbReference type="Gene3D" id="3.55.50.10">
    <property type="entry name" value="Baseplate protein-like domains"/>
    <property type="match status" value="1"/>
</dbReference>
<evidence type="ECO:0000256" key="1">
    <source>
        <dbReference type="ARBA" id="ARBA00004196"/>
    </source>
</evidence>
<dbReference type="SUPFAM" id="SSF69279">
    <property type="entry name" value="Phage tail proteins"/>
    <property type="match status" value="2"/>
</dbReference>
<dbReference type="PANTHER" id="PTHR35936">
    <property type="entry name" value="MEMBRANE-BOUND LYTIC MUREIN TRANSGLYCOSYLASE F"/>
    <property type="match status" value="1"/>
</dbReference>
<dbReference type="SUPFAM" id="SSF53850">
    <property type="entry name" value="Periplasmic binding protein-like II"/>
    <property type="match status" value="1"/>
</dbReference>
<dbReference type="SUPFAM" id="SSF69349">
    <property type="entry name" value="Phage fibre proteins"/>
    <property type="match status" value="1"/>
</dbReference>
<reference evidence="7" key="1">
    <citation type="submission" date="2023-09" db="EMBL/GenBank/DDBJ databases">
        <title>Description of first Herbaspirillum huttiense subsp. nephrolepsisexaltata and Herbaspirillum huttiense subsp. lycopersicon.</title>
        <authorList>
            <person name="Poudel M."/>
            <person name="Sharma A."/>
            <person name="Goss E."/>
            <person name="Tapia J.H."/>
            <person name="Harmon C.M."/>
            <person name="Jones J.B."/>
        </authorList>
    </citation>
    <scope>NUCLEOTIDE SEQUENCE</scope>
    <source>
        <strain evidence="7">SE1</strain>
    </source>
</reference>
<dbReference type="SUPFAM" id="SSF69255">
    <property type="entry name" value="gp5 N-terminal domain-like"/>
    <property type="match status" value="1"/>
</dbReference>
<dbReference type="InterPro" id="IPR001320">
    <property type="entry name" value="Iontro_rcpt_C"/>
</dbReference>
<dbReference type="Pfam" id="PF04717">
    <property type="entry name" value="Phage_base_V"/>
    <property type="match status" value="1"/>
</dbReference>
<dbReference type="CDD" id="cd13624">
    <property type="entry name" value="PBP2_Arg_Lys_His"/>
    <property type="match status" value="1"/>
</dbReference>
<comment type="similarity">
    <text evidence="2">Belongs to the VgrG protein family.</text>
</comment>
<dbReference type="InterPro" id="IPR028244">
    <property type="entry name" value="T6SS_Rhs_Vgr_dom"/>
</dbReference>
<dbReference type="PANTHER" id="PTHR35936:SF17">
    <property type="entry name" value="ARGININE-BINDING EXTRACELLULAR PROTEIN ARTP"/>
    <property type="match status" value="1"/>
</dbReference>
<dbReference type="Proteomes" id="UP001246576">
    <property type="component" value="Unassembled WGS sequence"/>
</dbReference>
<proteinExistence type="inferred from homology"/>
<gene>
    <name evidence="7" type="primary">tssI</name>
    <name evidence="7" type="ORF">RI048_21965</name>
</gene>
<dbReference type="Gene3D" id="3.40.190.10">
    <property type="entry name" value="Periplasmic binding protein-like II"/>
    <property type="match status" value="2"/>
</dbReference>
<dbReference type="NCBIfam" id="TIGR03361">
    <property type="entry name" value="VI_Rhs_Vgr"/>
    <property type="match status" value="2"/>
</dbReference>
<dbReference type="InterPro" id="IPR018769">
    <property type="entry name" value="VgrG2_DUF2345"/>
</dbReference>
<dbReference type="Pfam" id="PF05954">
    <property type="entry name" value="Phage_GPD"/>
    <property type="match status" value="1"/>
</dbReference>
<dbReference type="InterPro" id="IPR037026">
    <property type="entry name" value="Vgr_OB-fold_dom_sf"/>
</dbReference>
<dbReference type="Gene3D" id="2.30.110.50">
    <property type="match status" value="1"/>
</dbReference>
<comment type="similarity">
    <text evidence="3">Belongs to the bacterial solute-binding protein 3 family.</text>
</comment>
<dbReference type="Pfam" id="PF13296">
    <property type="entry name" value="T6SS_Vgr"/>
    <property type="match status" value="1"/>
</dbReference>
<dbReference type="Pfam" id="PF00497">
    <property type="entry name" value="SBP_bac_3"/>
    <property type="match status" value="1"/>
</dbReference>
<comment type="caution">
    <text evidence="7">The sequence shown here is derived from an EMBL/GenBank/DDBJ whole genome shotgun (WGS) entry which is preliminary data.</text>
</comment>
<dbReference type="InterPro" id="IPR017847">
    <property type="entry name" value="T6SS_RhsGE_Vgr_subset"/>
</dbReference>
<evidence type="ECO:0000313" key="7">
    <source>
        <dbReference type="EMBL" id="MDR9850913.1"/>
    </source>
</evidence>
<organism evidence="7 8">
    <name type="scientific">Herbaspirillum huttiense subsp. lycopersici</name>
    <dbReference type="NCBI Taxonomy" id="3074428"/>
    <lineage>
        <taxon>Bacteria</taxon>
        <taxon>Pseudomonadati</taxon>
        <taxon>Pseudomonadota</taxon>
        <taxon>Betaproteobacteria</taxon>
        <taxon>Burkholderiales</taxon>
        <taxon>Oxalobacteraceae</taxon>
        <taxon>Herbaspirillum</taxon>
    </lineage>
</organism>
<feature type="domain" description="Solute-binding protein family 3/N-terminal" evidence="5">
    <location>
        <begin position="810"/>
        <end position="1033"/>
    </location>
</feature>
<comment type="subcellular location">
    <subcellularLocation>
        <location evidence="1">Cell envelope</location>
    </subcellularLocation>
</comment>
<dbReference type="PROSITE" id="PS01039">
    <property type="entry name" value="SBP_BACTERIAL_3"/>
    <property type="match status" value="1"/>
</dbReference>
<dbReference type="RefSeq" id="WP_310841229.1">
    <property type="nucleotide sequence ID" value="NZ_JAVLSJ010000013.1"/>
</dbReference>